<dbReference type="Gene3D" id="3.40.50.300">
    <property type="entry name" value="P-loop containing nucleotide triphosphate hydrolases"/>
    <property type="match status" value="2"/>
</dbReference>
<evidence type="ECO:0000256" key="1">
    <source>
        <dbReference type="ARBA" id="ARBA00005446"/>
    </source>
</evidence>
<dbReference type="InterPro" id="IPR002464">
    <property type="entry name" value="DNA/RNA_helicase_DEAH_CS"/>
</dbReference>
<dbReference type="NCBIfam" id="TIGR00614">
    <property type="entry name" value="recQ_fam"/>
    <property type="match status" value="1"/>
</dbReference>
<dbReference type="PROSITE" id="PS00690">
    <property type="entry name" value="DEAH_ATP_HELICASE"/>
    <property type="match status" value="1"/>
</dbReference>
<dbReference type="Pfam" id="PF00270">
    <property type="entry name" value="DEAD"/>
    <property type="match status" value="1"/>
</dbReference>
<evidence type="ECO:0000313" key="15">
    <source>
        <dbReference type="EMBL" id="MBN9645148.1"/>
    </source>
</evidence>
<dbReference type="GO" id="GO:0005737">
    <property type="term" value="C:cytoplasm"/>
    <property type="evidence" value="ECO:0007669"/>
    <property type="project" value="TreeGrafter"/>
</dbReference>
<evidence type="ECO:0000256" key="2">
    <source>
        <dbReference type="ARBA" id="ARBA00022723"/>
    </source>
</evidence>
<evidence type="ECO:0000313" key="16">
    <source>
        <dbReference type="Proteomes" id="UP000664332"/>
    </source>
</evidence>
<dbReference type="Pfam" id="PF00271">
    <property type="entry name" value="Helicase_C"/>
    <property type="match status" value="1"/>
</dbReference>
<proteinExistence type="inferred from homology"/>
<keyword evidence="5 15" id="KW-0347">Helicase</keyword>
<evidence type="ECO:0000256" key="8">
    <source>
        <dbReference type="ARBA" id="ARBA00023235"/>
    </source>
</evidence>
<evidence type="ECO:0000259" key="14">
    <source>
        <dbReference type="PROSITE" id="PS51194"/>
    </source>
</evidence>
<dbReference type="PANTHER" id="PTHR13710">
    <property type="entry name" value="DNA HELICASE RECQ FAMILY MEMBER"/>
    <property type="match status" value="1"/>
</dbReference>
<organism evidence="15 16">
    <name type="scientific">Corynebacterium mendelii</name>
    <dbReference type="NCBI Taxonomy" id="2765362"/>
    <lineage>
        <taxon>Bacteria</taxon>
        <taxon>Bacillati</taxon>
        <taxon>Actinomycetota</taxon>
        <taxon>Actinomycetes</taxon>
        <taxon>Mycobacteriales</taxon>
        <taxon>Corynebacteriaceae</taxon>
        <taxon>Corynebacterium</taxon>
    </lineage>
</organism>
<sequence>MDTMETGSLKETAQGALEQLTGSSDARFRPGQYEAIEALVHGHKRVLVVQRTGWGKSAVYFVAASLIRMGLSTPAADGSRRTGPTLIISPLLSLMRDQVQAAERAGVTAVTINSSNAQDFDSIRQQIADDWVDVVLISPERLSNPRFKQEVLDDLVSRIGLIVVDEAHCISDWGHDFRPDYRRISSLLSALPDDLPVLATTATANTRVTDDVAAQLGRDTLVLRGPLSRQSLRLGVEKTMPADKRLGWLAAHLNDFTGSGIIYCLTVSAATDTARYLSSCGYNTRAYTGGTDPDDRRQMEQALKNNEVKALVATSALGMGFDKPDLGFVVHLGAPSSAVAYYQQVGRAGRATDTADVLLLPGREDERIWHYFATASMPDEDDAQAILTALKATEATGSPLSVPALEPLVTVKRSRLQLMLKTLQVDGAVEKVRGGWISTGRPWSYDAERYATVAQARKDEADAMLAYQDTNGCRMKFLARQLDDDTAGDCGRCDNCAGRWWDETIPDDQTARAATAIGGVGLPIEPRKMWPSGLQSIGIDLAGKIPDSDRAAEGRAVARFTDLGAGQTIRDFLDPAQPDQPVPTAIANLCIKVMADWSATWPQRPETVVTIGGTARPITVDSVGRGLAAVGKLSFAGELERIRDTGPEEVNSAYRVKNLSGAFRADDSLAAAIRGRVVLLVAATTASGWELTVAAQVLRRAGAAAVMPLCLGVKR</sequence>
<dbReference type="GO" id="GO:0043590">
    <property type="term" value="C:bacterial nucleoid"/>
    <property type="evidence" value="ECO:0007669"/>
    <property type="project" value="TreeGrafter"/>
</dbReference>
<dbReference type="PROSITE" id="PS51194">
    <property type="entry name" value="HELICASE_CTER"/>
    <property type="match status" value="1"/>
</dbReference>
<comment type="caution">
    <text evidence="15">The sequence shown here is derived from an EMBL/GenBank/DDBJ whole genome shotgun (WGS) entry which is preliminary data.</text>
</comment>
<gene>
    <name evidence="15" type="ORF">JZY06_11085</name>
</gene>
<dbReference type="InterPro" id="IPR027417">
    <property type="entry name" value="P-loop_NTPase"/>
</dbReference>
<dbReference type="GO" id="GO:0030894">
    <property type="term" value="C:replisome"/>
    <property type="evidence" value="ECO:0007669"/>
    <property type="project" value="TreeGrafter"/>
</dbReference>
<dbReference type="GO" id="GO:0016787">
    <property type="term" value="F:hydrolase activity"/>
    <property type="evidence" value="ECO:0007669"/>
    <property type="project" value="UniProtKB-KW"/>
</dbReference>
<dbReference type="PANTHER" id="PTHR13710:SF105">
    <property type="entry name" value="ATP-DEPENDENT DNA HELICASE Q1"/>
    <property type="match status" value="1"/>
</dbReference>
<dbReference type="SMART" id="SM00490">
    <property type="entry name" value="HELICc"/>
    <property type="match status" value="1"/>
</dbReference>
<dbReference type="InterPro" id="IPR014001">
    <property type="entry name" value="Helicase_ATP-bd"/>
</dbReference>
<dbReference type="InterPro" id="IPR001650">
    <property type="entry name" value="Helicase_C-like"/>
</dbReference>
<evidence type="ECO:0000256" key="4">
    <source>
        <dbReference type="ARBA" id="ARBA00022801"/>
    </source>
</evidence>
<evidence type="ECO:0000256" key="5">
    <source>
        <dbReference type="ARBA" id="ARBA00022806"/>
    </source>
</evidence>
<dbReference type="GO" id="GO:0005524">
    <property type="term" value="F:ATP binding"/>
    <property type="evidence" value="ECO:0007669"/>
    <property type="project" value="UniProtKB-KW"/>
</dbReference>
<keyword evidence="16" id="KW-1185">Reference proteome</keyword>
<keyword evidence="6" id="KW-0067">ATP-binding</keyword>
<dbReference type="GO" id="GO:0006310">
    <property type="term" value="P:DNA recombination"/>
    <property type="evidence" value="ECO:0007669"/>
    <property type="project" value="InterPro"/>
</dbReference>
<evidence type="ECO:0000256" key="10">
    <source>
        <dbReference type="ARBA" id="ARBA00034808"/>
    </source>
</evidence>
<evidence type="ECO:0000256" key="11">
    <source>
        <dbReference type="ARBA" id="ARBA00044535"/>
    </source>
</evidence>
<keyword evidence="7" id="KW-0238">DNA-binding</keyword>
<protein>
    <recommendedName>
        <fullName evidence="11">ATP-dependent DNA helicase RecQ</fullName>
        <ecNumber evidence="10">5.6.2.4</ecNumber>
    </recommendedName>
    <alternativeName>
        <fullName evidence="12">DNA 3'-5' helicase RecQ</fullName>
    </alternativeName>
</protein>
<evidence type="ECO:0000256" key="3">
    <source>
        <dbReference type="ARBA" id="ARBA00022741"/>
    </source>
</evidence>
<keyword evidence="8" id="KW-0413">Isomerase</keyword>
<dbReference type="Proteomes" id="UP000664332">
    <property type="component" value="Unassembled WGS sequence"/>
</dbReference>
<dbReference type="RefSeq" id="WP_207279621.1">
    <property type="nucleotide sequence ID" value="NZ_JAFLEQ010000017.1"/>
</dbReference>
<reference evidence="15" key="1">
    <citation type="submission" date="2021-03" db="EMBL/GenBank/DDBJ databases">
        <authorList>
            <person name="Sun Q."/>
        </authorList>
    </citation>
    <scope>NUCLEOTIDE SEQUENCE</scope>
    <source>
        <strain evidence="15">CCM 8862</strain>
    </source>
</reference>
<feature type="domain" description="Helicase C-terminal" evidence="14">
    <location>
        <begin position="248"/>
        <end position="394"/>
    </location>
</feature>
<dbReference type="EC" id="5.6.2.4" evidence="10"/>
<feature type="domain" description="Helicase ATP-binding" evidence="13">
    <location>
        <begin position="37"/>
        <end position="222"/>
    </location>
</feature>
<dbReference type="InterPro" id="IPR032284">
    <property type="entry name" value="RecQ_Zn-bd"/>
</dbReference>
<dbReference type="Pfam" id="PF16124">
    <property type="entry name" value="RecQ_Zn_bind"/>
    <property type="match status" value="1"/>
</dbReference>
<comment type="similarity">
    <text evidence="1">Belongs to the helicase family. RecQ subfamily.</text>
</comment>
<comment type="catalytic activity">
    <reaction evidence="9">
        <text>Couples ATP hydrolysis with the unwinding of duplex DNA by translocating in the 3'-5' direction.</text>
        <dbReference type="EC" id="5.6.2.4"/>
    </reaction>
</comment>
<dbReference type="GO" id="GO:0006281">
    <property type="term" value="P:DNA repair"/>
    <property type="evidence" value="ECO:0007669"/>
    <property type="project" value="TreeGrafter"/>
</dbReference>
<dbReference type="PROSITE" id="PS51192">
    <property type="entry name" value="HELICASE_ATP_BIND_1"/>
    <property type="match status" value="1"/>
</dbReference>
<dbReference type="GO" id="GO:0009378">
    <property type="term" value="F:four-way junction helicase activity"/>
    <property type="evidence" value="ECO:0007669"/>
    <property type="project" value="TreeGrafter"/>
</dbReference>
<dbReference type="InterPro" id="IPR004589">
    <property type="entry name" value="DNA_helicase_ATP-dep_RecQ"/>
</dbReference>
<dbReference type="AlphaFoldDB" id="A0A939E1U0"/>
<evidence type="ECO:0000256" key="7">
    <source>
        <dbReference type="ARBA" id="ARBA00023125"/>
    </source>
</evidence>
<dbReference type="InterPro" id="IPR011545">
    <property type="entry name" value="DEAD/DEAH_box_helicase_dom"/>
</dbReference>
<keyword evidence="4 15" id="KW-0378">Hydrolase</keyword>
<evidence type="ECO:0000256" key="12">
    <source>
        <dbReference type="ARBA" id="ARBA00044550"/>
    </source>
</evidence>
<accession>A0A939E1U0</accession>
<evidence type="ECO:0000259" key="13">
    <source>
        <dbReference type="PROSITE" id="PS51192"/>
    </source>
</evidence>
<evidence type="ECO:0000256" key="6">
    <source>
        <dbReference type="ARBA" id="ARBA00022840"/>
    </source>
</evidence>
<evidence type="ECO:0000256" key="9">
    <source>
        <dbReference type="ARBA" id="ARBA00034617"/>
    </source>
</evidence>
<dbReference type="SUPFAM" id="SSF52540">
    <property type="entry name" value="P-loop containing nucleoside triphosphate hydrolases"/>
    <property type="match status" value="1"/>
</dbReference>
<keyword evidence="3" id="KW-0547">Nucleotide-binding</keyword>
<keyword evidence="2" id="KW-0479">Metal-binding</keyword>
<dbReference type="GO" id="GO:0003677">
    <property type="term" value="F:DNA binding"/>
    <property type="evidence" value="ECO:0007669"/>
    <property type="project" value="UniProtKB-KW"/>
</dbReference>
<dbReference type="GO" id="GO:0043138">
    <property type="term" value="F:3'-5' DNA helicase activity"/>
    <property type="evidence" value="ECO:0007669"/>
    <property type="project" value="UniProtKB-EC"/>
</dbReference>
<dbReference type="EMBL" id="JAFLEQ010000017">
    <property type="protein sequence ID" value="MBN9645148.1"/>
    <property type="molecule type" value="Genomic_DNA"/>
</dbReference>
<dbReference type="GO" id="GO:0046872">
    <property type="term" value="F:metal ion binding"/>
    <property type="evidence" value="ECO:0007669"/>
    <property type="project" value="UniProtKB-KW"/>
</dbReference>
<name>A0A939E1U0_9CORY</name>
<dbReference type="SMART" id="SM00487">
    <property type="entry name" value="DEXDc"/>
    <property type="match status" value="1"/>
</dbReference>